<dbReference type="Gene3D" id="3.40.50.720">
    <property type="entry name" value="NAD(P)-binding Rossmann-like Domain"/>
    <property type="match status" value="1"/>
</dbReference>
<reference evidence="2 3" key="1">
    <citation type="submission" date="2024-09" db="EMBL/GenBank/DDBJ databases">
        <authorList>
            <person name="Sun Q."/>
            <person name="Mori K."/>
        </authorList>
    </citation>
    <scope>NUCLEOTIDE SEQUENCE [LARGE SCALE GENOMIC DNA]</scope>
    <source>
        <strain evidence="2 3">CCM 8545</strain>
    </source>
</reference>
<evidence type="ECO:0000313" key="3">
    <source>
        <dbReference type="Proteomes" id="UP001589758"/>
    </source>
</evidence>
<sequence length="217" mass="23947">MKQFTIIGLGRFGLALATNLVSLGHNVIGIDSNQKIVDKCADLMTLVVNCDATDKGCLAELNIQESDAVIVSIGSDIQASLLTIFALKELNTPTIWVKSNSKEHHTIVSKLGVSKIIHPEEDIAQHVSISLNYPMIEDFISMGDGVYSVSIKIKEKFNHVKISDLITKHFNEIHPLLVKRNEEIFAPVSPDFVLHFGDTFLLTAEHEKLIAIANLFS</sequence>
<dbReference type="InterPro" id="IPR036721">
    <property type="entry name" value="RCK_C_sf"/>
</dbReference>
<comment type="caution">
    <text evidence="2">The sequence shown here is derived from an EMBL/GenBank/DDBJ whole genome shotgun (WGS) entry which is preliminary data.</text>
</comment>
<proteinExistence type="predicted"/>
<dbReference type="PANTHER" id="PTHR43833">
    <property type="entry name" value="POTASSIUM CHANNEL PROTEIN 2-RELATED-RELATED"/>
    <property type="match status" value="1"/>
</dbReference>
<dbReference type="Pfam" id="PF02254">
    <property type="entry name" value="TrkA_N"/>
    <property type="match status" value="1"/>
</dbReference>
<dbReference type="PROSITE" id="PS51201">
    <property type="entry name" value="RCK_N"/>
    <property type="match status" value="1"/>
</dbReference>
<accession>A0ABV6C732</accession>
<keyword evidence="2" id="KW-0406">Ion transport</keyword>
<dbReference type="InterPro" id="IPR003148">
    <property type="entry name" value="RCK_N"/>
</dbReference>
<keyword evidence="2" id="KW-0813">Transport</keyword>
<dbReference type="InterPro" id="IPR050721">
    <property type="entry name" value="Trk_Ktr_HKT_K-transport"/>
</dbReference>
<organism evidence="2 3">
    <name type="scientific">Thorsellia kenyensis</name>
    <dbReference type="NCBI Taxonomy" id="1549888"/>
    <lineage>
        <taxon>Bacteria</taxon>
        <taxon>Pseudomonadati</taxon>
        <taxon>Pseudomonadota</taxon>
        <taxon>Gammaproteobacteria</taxon>
        <taxon>Enterobacterales</taxon>
        <taxon>Thorselliaceae</taxon>
        <taxon>Thorsellia</taxon>
    </lineage>
</organism>
<evidence type="ECO:0000259" key="1">
    <source>
        <dbReference type="PROSITE" id="PS51201"/>
    </source>
</evidence>
<keyword evidence="2" id="KW-0407">Ion channel</keyword>
<dbReference type="SUPFAM" id="SSF116726">
    <property type="entry name" value="TrkA C-terminal domain-like"/>
    <property type="match status" value="1"/>
</dbReference>
<protein>
    <submittedName>
        <fullName evidence="2">Potassium channel family protein</fullName>
    </submittedName>
</protein>
<dbReference type="PANTHER" id="PTHR43833:SF7">
    <property type="entry name" value="KTR SYSTEM POTASSIUM UPTAKE PROTEIN C"/>
    <property type="match status" value="1"/>
</dbReference>
<dbReference type="SUPFAM" id="SSF51735">
    <property type="entry name" value="NAD(P)-binding Rossmann-fold domains"/>
    <property type="match status" value="1"/>
</dbReference>
<feature type="domain" description="RCK N-terminal" evidence="1">
    <location>
        <begin position="1"/>
        <end position="117"/>
    </location>
</feature>
<evidence type="ECO:0000313" key="2">
    <source>
        <dbReference type="EMBL" id="MFC0178779.1"/>
    </source>
</evidence>
<gene>
    <name evidence="2" type="ORF">ACFFIT_01480</name>
</gene>
<dbReference type="RefSeq" id="WP_385875731.1">
    <property type="nucleotide sequence ID" value="NZ_JBHLXE010000016.1"/>
</dbReference>
<name>A0ABV6C732_9GAMM</name>
<dbReference type="GO" id="GO:0034220">
    <property type="term" value="P:monoatomic ion transmembrane transport"/>
    <property type="evidence" value="ECO:0007669"/>
    <property type="project" value="UniProtKB-KW"/>
</dbReference>
<dbReference type="Gene3D" id="3.30.70.1450">
    <property type="entry name" value="Regulator of K+ conductance, C-terminal domain"/>
    <property type="match status" value="1"/>
</dbReference>
<dbReference type="EMBL" id="JBHLXE010000016">
    <property type="protein sequence ID" value="MFC0178779.1"/>
    <property type="molecule type" value="Genomic_DNA"/>
</dbReference>
<keyword evidence="3" id="KW-1185">Reference proteome</keyword>
<dbReference type="Proteomes" id="UP001589758">
    <property type="component" value="Unassembled WGS sequence"/>
</dbReference>
<dbReference type="InterPro" id="IPR036291">
    <property type="entry name" value="NAD(P)-bd_dom_sf"/>
</dbReference>